<dbReference type="InterPro" id="IPR002477">
    <property type="entry name" value="Peptidoglycan-bd-like"/>
</dbReference>
<keyword evidence="4" id="KW-1185">Reference proteome</keyword>
<dbReference type="AlphaFoldDB" id="A0AAJ0FGA7"/>
<accession>A0AAJ0FGA7</accession>
<dbReference type="Proteomes" id="UP001239445">
    <property type="component" value="Unassembled WGS sequence"/>
</dbReference>
<feature type="chain" id="PRO_5042542861" evidence="1">
    <location>
        <begin position="18"/>
        <end position="133"/>
    </location>
</feature>
<reference evidence="3" key="1">
    <citation type="submission" date="2023-06" db="EMBL/GenBank/DDBJ databases">
        <title>Genome-scale phylogeny and comparative genomics of the fungal order Sordariales.</title>
        <authorList>
            <consortium name="Lawrence Berkeley National Laboratory"/>
            <person name="Hensen N."/>
            <person name="Bonometti L."/>
            <person name="Westerberg I."/>
            <person name="Brannstrom I.O."/>
            <person name="Guillou S."/>
            <person name="Cros-Aarteil S."/>
            <person name="Calhoun S."/>
            <person name="Haridas S."/>
            <person name="Kuo A."/>
            <person name="Mondo S."/>
            <person name="Pangilinan J."/>
            <person name="Riley R."/>
            <person name="Labutti K."/>
            <person name="Andreopoulos B."/>
            <person name="Lipzen A."/>
            <person name="Chen C."/>
            <person name="Yanf M."/>
            <person name="Daum C."/>
            <person name="Ng V."/>
            <person name="Clum A."/>
            <person name="Steindorff A."/>
            <person name="Ohm R."/>
            <person name="Martin F."/>
            <person name="Silar P."/>
            <person name="Natvig D."/>
            <person name="Lalanne C."/>
            <person name="Gautier V."/>
            <person name="Ament-Velasquez S.L."/>
            <person name="Kruys A."/>
            <person name="Hutchinson M.I."/>
            <person name="Powell A.J."/>
            <person name="Barry K."/>
            <person name="Miller A.N."/>
            <person name="Grigoriev I.V."/>
            <person name="Debuchy R."/>
            <person name="Gladieux P."/>
            <person name="Thoren M.H."/>
            <person name="Johannesson H."/>
        </authorList>
    </citation>
    <scope>NUCLEOTIDE SEQUENCE</scope>
    <source>
        <strain evidence="3">PSN4</strain>
    </source>
</reference>
<name>A0AAJ0FGA7_9PEZI</name>
<organism evidence="3 4">
    <name type="scientific">Echria macrotheca</name>
    <dbReference type="NCBI Taxonomy" id="438768"/>
    <lineage>
        <taxon>Eukaryota</taxon>
        <taxon>Fungi</taxon>
        <taxon>Dikarya</taxon>
        <taxon>Ascomycota</taxon>
        <taxon>Pezizomycotina</taxon>
        <taxon>Sordariomycetes</taxon>
        <taxon>Sordariomycetidae</taxon>
        <taxon>Sordariales</taxon>
        <taxon>Schizotheciaceae</taxon>
        <taxon>Echria</taxon>
    </lineage>
</organism>
<dbReference type="SUPFAM" id="SSF47090">
    <property type="entry name" value="PGBD-like"/>
    <property type="match status" value="1"/>
</dbReference>
<dbReference type="InterPro" id="IPR036366">
    <property type="entry name" value="PGBDSf"/>
</dbReference>
<feature type="domain" description="Peptidoglycan binding-like" evidence="2">
    <location>
        <begin position="52"/>
        <end position="111"/>
    </location>
</feature>
<dbReference type="Gene3D" id="1.10.101.10">
    <property type="entry name" value="PGBD-like superfamily/PGBD"/>
    <property type="match status" value="1"/>
</dbReference>
<proteinExistence type="predicted"/>
<dbReference type="Pfam" id="PF01471">
    <property type="entry name" value="PG_binding_1"/>
    <property type="match status" value="1"/>
</dbReference>
<comment type="caution">
    <text evidence="3">The sequence shown here is derived from an EMBL/GenBank/DDBJ whole genome shotgun (WGS) entry which is preliminary data.</text>
</comment>
<feature type="signal peptide" evidence="1">
    <location>
        <begin position="1"/>
        <end position="17"/>
    </location>
</feature>
<dbReference type="InterPro" id="IPR036365">
    <property type="entry name" value="PGBD-like_sf"/>
</dbReference>
<dbReference type="EMBL" id="MU839828">
    <property type="protein sequence ID" value="KAK1759930.1"/>
    <property type="molecule type" value="Genomic_DNA"/>
</dbReference>
<evidence type="ECO:0000259" key="2">
    <source>
        <dbReference type="Pfam" id="PF01471"/>
    </source>
</evidence>
<evidence type="ECO:0000313" key="3">
    <source>
        <dbReference type="EMBL" id="KAK1759930.1"/>
    </source>
</evidence>
<evidence type="ECO:0000256" key="1">
    <source>
        <dbReference type="SAM" id="SignalP"/>
    </source>
</evidence>
<keyword evidence="1" id="KW-0732">Signal</keyword>
<protein>
    <submittedName>
        <fullName evidence="3">Peptidoglycan-binding protein</fullName>
    </submittedName>
</protein>
<sequence length="133" mass="14147">MRLSLPLLLATAMTAAAVDCNTGDFYDVGSVSLYMPFRGKSIACELGEGNNSEGVSALQQQINLCYDDVIAAKLKVDGDFGGKTKAAVKAVQKAVKADQDGRYGAETRGKMKWGLYFNSNPKDKGLCTIQGKG</sequence>
<evidence type="ECO:0000313" key="4">
    <source>
        <dbReference type="Proteomes" id="UP001239445"/>
    </source>
</evidence>
<gene>
    <name evidence="3" type="ORF">QBC47DRAFT_357747</name>
</gene>